<dbReference type="SUPFAM" id="SSF52833">
    <property type="entry name" value="Thioredoxin-like"/>
    <property type="match status" value="1"/>
</dbReference>
<dbReference type="InterPro" id="IPR050469">
    <property type="entry name" value="Diguanylate_Cyclase"/>
</dbReference>
<dbReference type="Gene3D" id="3.30.70.270">
    <property type="match status" value="1"/>
</dbReference>
<dbReference type="InterPro" id="IPR036249">
    <property type="entry name" value="Thioredoxin-like_sf"/>
</dbReference>
<dbReference type="AlphaFoldDB" id="A0A160TQP4"/>
<dbReference type="InterPro" id="IPR001853">
    <property type="entry name" value="DSBA-like_thioredoxin_dom"/>
</dbReference>
<evidence type="ECO:0000313" key="2">
    <source>
        <dbReference type="EMBL" id="CUS50249.1"/>
    </source>
</evidence>
<dbReference type="InterPro" id="IPR043128">
    <property type="entry name" value="Rev_trsase/Diguanyl_cyclase"/>
</dbReference>
<dbReference type="PANTHER" id="PTHR45138:SF9">
    <property type="entry name" value="DIGUANYLATE CYCLASE DGCM-RELATED"/>
    <property type="match status" value="1"/>
</dbReference>
<dbReference type="FunFam" id="3.30.70.270:FF:000001">
    <property type="entry name" value="Diguanylate cyclase domain protein"/>
    <property type="match status" value="1"/>
</dbReference>
<dbReference type="GO" id="GO:0043709">
    <property type="term" value="P:cell adhesion involved in single-species biofilm formation"/>
    <property type="evidence" value="ECO:0007669"/>
    <property type="project" value="TreeGrafter"/>
</dbReference>
<dbReference type="CDD" id="cd01949">
    <property type="entry name" value="GGDEF"/>
    <property type="match status" value="1"/>
</dbReference>
<dbReference type="PANTHER" id="PTHR45138">
    <property type="entry name" value="REGULATORY COMPONENTS OF SENSORY TRANSDUCTION SYSTEM"/>
    <property type="match status" value="1"/>
</dbReference>
<dbReference type="InterPro" id="IPR029787">
    <property type="entry name" value="Nucleotide_cyclase"/>
</dbReference>
<dbReference type="GO" id="GO:1902201">
    <property type="term" value="P:negative regulation of bacterial-type flagellum-dependent cell motility"/>
    <property type="evidence" value="ECO:0007669"/>
    <property type="project" value="TreeGrafter"/>
</dbReference>
<organism evidence="2">
    <name type="scientific">hydrothermal vent metagenome</name>
    <dbReference type="NCBI Taxonomy" id="652676"/>
    <lineage>
        <taxon>unclassified sequences</taxon>
        <taxon>metagenomes</taxon>
        <taxon>ecological metagenomes</taxon>
    </lineage>
</organism>
<dbReference type="PROSITE" id="PS50887">
    <property type="entry name" value="GGDEF"/>
    <property type="match status" value="1"/>
</dbReference>
<dbReference type="EMBL" id="CZRL01000013">
    <property type="protein sequence ID" value="CUS50249.1"/>
    <property type="molecule type" value="Genomic_DNA"/>
</dbReference>
<dbReference type="SMART" id="SM00267">
    <property type="entry name" value="GGDEF"/>
    <property type="match status" value="1"/>
</dbReference>
<dbReference type="NCBIfam" id="TIGR00254">
    <property type="entry name" value="GGDEF"/>
    <property type="match status" value="1"/>
</dbReference>
<accession>A0A160TQP4</accession>
<dbReference type="Pfam" id="PF00990">
    <property type="entry name" value="GGDEF"/>
    <property type="match status" value="1"/>
</dbReference>
<proteinExistence type="predicted"/>
<protein>
    <submittedName>
        <fullName evidence="2">FOG: GGDEF domain</fullName>
    </submittedName>
</protein>
<dbReference type="Pfam" id="PF01323">
    <property type="entry name" value="DSBA"/>
    <property type="match status" value="1"/>
</dbReference>
<dbReference type="SUPFAM" id="SSF55073">
    <property type="entry name" value="Nucleotide cyclase"/>
    <property type="match status" value="1"/>
</dbReference>
<dbReference type="GO" id="GO:0005886">
    <property type="term" value="C:plasma membrane"/>
    <property type="evidence" value="ECO:0007669"/>
    <property type="project" value="TreeGrafter"/>
</dbReference>
<sequence length="526" mass="59810">MLYGEDLSKFVVYGDLNCPFCFALHERFSAWNLLSRVEWRLIVHAPELSEAAFSLEDESLLANEVFAIHHRAPDVSVSLPKRRPGSSLATRLVMAISQYASDKAPELRLALYRALWQDGLDLSQPGVLESSLRKAGLEKFLDADSKAETNNGNPMERWAFWKLLGPEPKELVLWQNRWETDESFDRRIPLIENTQTNALLLGLPSEEALYQFLLSRRAHFVNDDVCVFQPRPVVMVFGWMEHLWSLVQIARESCEILHFSDLEACQQMVVENEDIDFLFIEHEFVDDDILKSLTTLARSRGLSWVLASKTAAEEVELRALNHGAEQYMSLDSSSSLHRARIDKLVSDRRRFVSMERDARVDGMTQIANRREFQFRLEQEWQRVLDRQDGSISLLLIDLDHFKPYNDHYGHLAGDACLKRVASVFKSSLKRSSDLLARYGGEEFAVLVLDVSQDQAMQIAERLRGALLEDAIEHQASPVNEFVTASIGVARIDYGTRRSVGDLIKSADDGLYAAKGSGRNRVQVPPV</sequence>
<name>A0A160TQP4_9ZZZZ</name>
<evidence type="ECO:0000259" key="1">
    <source>
        <dbReference type="PROSITE" id="PS50887"/>
    </source>
</evidence>
<reference evidence="2" key="1">
    <citation type="submission" date="2015-10" db="EMBL/GenBank/DDBJ databases">
        <authorList>
            <person name="Gilbert D.G."/>
        </authorList>
    </citation>
    <scope>NUCLEOTIDE SEQUENCE</scope>
</reference>
<dbReference type="GO" id="GO:0052621">
    <property type="term" value="F:diguanylate cyclase activity"/>
    <property type="evidence" value="ECO:0007669"/>
    <property type="project" value="TreeGrafter"/>
</dbReference>
<dbReference type="InterPro" id="IPR000160">
    <property type="entry name" value="GGDEF_dom"/>
</dbReference>
<dbReference type="GO" id="GO:0016491">
    <property type="term" value="F:oxidoreductase activity"/>
    <property type="evidence" value="ECO:0007669"/>
    <property type="project" value="InterPro"/>
</dbReference>
<gene>
    <name evidence="2" type="ORF">MGWOODY_XGa1691</name>
</gene>
<dbReference type="Gene3D" id="3.40.30.10">
    <property type="entry name" value="Glutaredoxin"/>
    <property type="match status" value="1"/>
</dbReference>
<feature type="domain" description="GGDEF" evidence="1">
    <location>
        <begin position="389"/>
        <end position="526"/>
    </location>
</feature>